<feature type="domain" description="Cation/H+ exchanger transmembrane" evidence="11">
    <location>
        <begin position="11"/>
        <end position="381"/>
    </location>
</feature>
<proteinExistence type="predicted"/>
<keyword evidence="5 10" id="KW-0812">Transmembrane</keyword>
<protein>
    <submittedName>
        <fullName evidence="12">Cation:proton antiporter</fullName>
    </submittedName>
</protein>
<keyword evidence="6 10" id="KW-1133">Transmembrane helix</keyword>
<evidence type="ECO:0000256" key="1">
    <source>
        <dbReference type="ARBA" id="ARBA00004651"/>
    </source>
</evidence>
<keyword evidence="3" id="KW-0050">Antiport</keyword>
<keyword evidence="8 10" id="KW-0472">Membrane</keyword>
<dbReference type="PANTHER" id="PTHR32507">
    <property type="entry name" value="NA(+)/H(+) ANTIPORTER 1"/>
    <property type="match status" value="1"/>
</dbReference>
<evidence type="ECO:0000256" key="2">
    <source>
        <dbReference type="ARBA" id="ARBA00022448"/>
    </source>
</evidence>
<accession>A0ABS7AYY3</accession>
<feature type="transmembrane region" description="Helical" evidence="10">
    <location>
        <begin position="115"/>
        <end position="136"/>
    </location>
</feature>
<evidence type="ECO:0000256" key="3">
    <source>
        <dbReference type="ARBA" id="ARBA00022449"/>
    </source>
</evidence>
<feature type="compositionally biased region" description="Low complexity" evidence="9">
    <location>
        <begin position="424"/>
        <end position="443"/>
    </location>
</feature>
<evidence type="ECO:0000256" key="5">
    <source>
        <dbReference type="ARBA" id="ARBA00022692"/>
    </source>
</evidence>
<evidence type="ECO:0000256" key="4">
    <source>
        <dbReference type="ARBA" id="ARBA00022475"/>
    </source>
</evidence>
<feature type="transmembrane region" description="Helical" evidence="10">
    <location>
        <begin position="55"/>
        <end position="72"/>
    </location>
</feature>
<feature type="transmembrane region" description="Helical" evidence="10">
    <location>
        <begin position="241"/>
        <end position="260"/>
    </location>
</feature>
<evidence type="ECO:0000313" key="13">
    <source>
        <dbReference type="Proteomes" id="UP001519863"/>
    </source>
</evidence>
<dbReference type="Pfam" id="PF00999">
    <property type="entry name" value="Na_H_Exchanger"/>
    <property type="match status" value="1"/>
</dbReference>
<feature type="transmembrane region" description="Helical" evidence="10">
    <location>
        <begin position="156"/>
        <end position="176"/>
    </location>
</feature>
<feature type="region of interest" description="Disordered" evidence="9">
    <location>
        <begin position="395"/>
        <end position="501"/>
    </location>
</feature>
<comment type="caution">
    <text evidence="12">The sequence shown here is derived from an EMBL/GenBank/DDBJ whole genome shotgun (WGS) entry which is preliminary data.</text>
</comment>
<keyword evidence="13" id="KW-1185">Reference proteome</keyword>
<evidence type="ECO:0000256" key="9">
    <source>
        <dbReference type="SAM" id="MobiDB-lite"/>
    </source>
</evidence>
<dbReference type="InterPro" id="IPR038770">
    <property type="entry name" value="Na+/solute_symporter_sf"/>
</dbReference>
<organism evidence="12 13">
    <name type="scientific">Actinoplanes hulinensis</name>
    <dbReference type="NCBI Taxonomy" id="1144547"/>
    <lineage>
        <taxon>Bacteria</taxon>
        <taxon>Bacillati</taxon>
        <taxon>Actinomycetota</taxon>
        <taxon>Actinomycetes</taxon>
        <taxon>Micromonosporales</taxon>
        <taxon>Micromonosporaceae</taxon>
        <taxon>Actinoplanes</taxon>
    </lineage>
</organism>
<dbReference type="PANTHER" id="PTHR32507:SF8">
    <property type="entry name" value="CNH1P"/>
    <property type="match status" value="1"/>
</dbReference>
<evidence type="ECO:0000259" key="11">
    <source>
        <dbReference type="Pfam" id="PF00999"/>
    </source>
</evidence>
<feature type="transmembrane region" description="Helical" evidence="10">
    <location>
        <begin position="326"/>
        <end position="346"/>
    </location>
</feature>
<keyword evidence="2" id="KW-0813">Transport</keyword>
<sequence>MNEAAAAMALLAVFGWGLWSARLGRADLTAPILFVSAGLLLSTGPMPDPEATREVVRLLAEITLVWVLFADASRVGLPEFRADLGLFARLLGIGLPLTIAVGTLLAAVFFGELGFWLALLIGAALAPTDAALGAAVMSDPSVPERIRRTLNVESGLNDGIATPVVTLAIAGAAATAGSPHTAIGDVVIGVAAGVGAGLVGGRAMRTARARGWASEDFAGPGVLALALAVYTGTHWLGGNGFVAAFVAGIVFGAAAGRGSAREVFYVEQTAGLASLLTWLIFGAAAVPIVIAHTDWPVIGYALLSLTVIRMLPAGLSLIGSGLPLRTIAFISWFGPRGLASIVFAMLAVEDLGPRADRAVAVIGLTVLFSVFAHGLTAKPLAARFAKHSGRQATTAGATAAAAPGSVLSPAADATPEAGTTVDTPGAAARQPGAAPDPARATAGPGTGPPGPGKDPTGPPGPGEDATAPPAPERAGSDRQAGVLPARGLLHRHPAHHRPDGP</sequence>
<feature type="transmembrane region" description="Helical" evidence="10">
    <location>
        <begin position="217"/>
        <end position="235"/>
    </location>
</feature>
<feature type="transmembrane region" description="Helical" evidence="10">
    <location>
        <begin position="358"/>
        <end position="377"/>
    </location>
</feature>
<dbReference type="Gene3D" id="1.20.1530.20">
    <property type="match status" value="1"/>
</dbReference>
<feature type="transmembrane region" description="Helical" evidence="10">
    <location>
        <begin position="272"/>
        <end position="291"/>
    </location>
</feature>
<keyword evidence="7" id="KW-0406">Ion transport</keyword>
<dbReference type="RefSeq" id="WP_220143474.1">
    <property type="nucleotide sequence ID" value="NZ_JAHXZI010000004.1"/>
</dbReference>
<name>A0ABS7AYY3_9ACTN</name>
<keyword evidence="4" id="KW-1003">Cell membrane</keyword>
<feature type="compositionally biased region" description="Pro residues" evidence="9">
    <location>
        <begin position="446"/>
        <end position="461"/>
    </location>
</feature>
<evidence type="ECO:0000313" key="12">
    <source>
        <dbReference type="EMBL" id="MBW6433975.1"/>
    </source>
</evidence>
<evidence type="ECO:0000256" key="8">
    <source>
        <dbReference type="ARBA" id="ARBA00023136"/>
    </source>
</evidence>
<comment type="subcellular location">
    <subcellularLocation>
        <location evidence="1">Cell membrane</location>
        <topology evidence="1">Multi-pass membrane protein</topology>
    </subcellularLocation>
</comment>
<evidence type="ECO:0000256" key="10">
    <source>
        <dbReference type="SAM" id="Phobius"/>
    </source>
</evidence>
<dbReference type="InterPro" id="IPR006153">
    <property type="entry name" value="Cation/H_exchanger_TM"/>
</dbReference>
<feature type="transmembrane region" description="Helical" evidence="10">
    <location>
        <begin position="297"/>
        <end position="319"/>
    </location>
</feature>
<feature type="transmembrane region" description="Helical" evidence="10">
    <location>
        <begin position="84"/>
        <end position="109"/>
    </location>
</feature>
<evidence type="ECO:0000256" key="6">
    <source>
        <dbReference type="ARBA" id="ARBA00022989"/>
    </source>
</evidence>
<evidence type="ECO:0000256" key="7">
    <source>
        <dbReference type="ARBA" id="ARBA00023065"/>
    </source>
</evidence>
<feature type="transmembrane region" description="Helical" evidence="10">
    <location>
        <begin position="182"/>
        <end position="205"/>
    </location>
</feature>
<reference evidence="12 13" key="1">
    <citation type="journal article" date="2013" name="Antonie Van Leeuwenhoek">
        <title>Actinoplanes hulinensis sp. nov., a novel actinomycete isolated from soybean root (Glycine max (L.) Merr).</title>
        <authorList>
            <person name="Shen Y."/>
            <person name="Liu C."/>
            <person name="Wang X."/>
            <person name="Zhao J."/>
            <person name="Jia F."/>
            <person name="Zhang Y."/>
            <person name="Wang L."/>
            <person name="Yang D."/>
            <person name="Xiang W."/>
        </authorList>
    </citation>
    <scope>NUCLEOTIDE SEQUENCE [LARGE SCALE GENOMIC DNA]</scope>
    <source>
        <strain evidence="12 13">NEAU-M9</strain>
    </source>
</reference>
<dbReference type="EMBL" id="JAHXZI010000004">
    <property type="protein sequence ID" value="MBW6433975.1"/>
    <property type="molecule type" value="Genomic_DNA"/>
</dbReference>
<gene>
    <name evidence="12" type="ORF">KZ829_09525</name>
</gene>
<dbReference type="Proteomes" id="UP001519863">
    <property type="component" value="Unassembled WGS sequence"/>
</dbReference>